<feature type="modified residue" description="4-aspartylphosphate" evidence="1">
    <location>
        <position position="80"/>
    </location>
</feature>
<evidence type="ECO:0000259" key="2">
    <source>
        <dbReference type="PROSITE" id="PS50110"/>
    </source>
</evidence>
<protein>
    <recommendedName>
        <fullName evidence="2">Response regulatory domain-containing protein</fullName>
    </recommendedName>
</protein>
<sequence length="151" mass="17222">MRATAPGPDAEEEKPVSRKEKGYTLVVVDDNPWENQFTEMILRDITDVAGYRFFSMGWQAFNYLDVCRAGGTFPDVILVDLLMEDMTGFAWIEHFERELWPAFPDCLVFVFSHSALESDRAKAATYSSVRAFLPKPLTPSTFDAYIRPLLP</sequence>
<evidence type="ECO:0000256" key="1">
    <source>
        <dbReference type="PROSITE-ProRule" id="PRU00169"/>
    </source>
</evidence>
<feature type="domain" description="Response regulatory" evidence="2">
    <location>
        <begin position="24"/>
        <end position="150"/>
    </location>
</feature>
<dbReference type="Gene3D" id="3.40.50.2300">
    <property type="match status" value="1"/>
</dbReference>
<dbReference type="Pfam" id="PF00072">
    <property type="entry name" value="Response_reg"/>
    <property type="match status" value="1"/>
</dbReference>
<accession>A0A6J4IDE0</accession>
<dbReference type="InterPro" id="IPR011006">
    <property type="entry name" value="CheY-like_superfamily"/>
</dbReference>
<name>A0A6J4IDE0_9SPHI</name>
<organism evidence="3">
    <name type="scientific">uncultured Cytophagales bacterium</name>
    <dbReference type="NCBI Taxonomy" id="158755"/>
    <lineage>
        <taxon>Bacteria</taxon>
        <taxon>Pseudomonadati</taxon>
        <taxon>Bacteroidota</taxon>
        <taxon>Sphingobacteriia</taxon>
        <taxon>Sphingobacteriales</taxon>
        <taxon>environmental samples</taxon>
    </lineage>
</organism>
<dbReference type="CDD" id="cd00156">
    <property type="entry name" value="REC"/>
    <property type="match status" value="1"/>
</dbReference>
<evidence type="ECO:0000313" key="3">
    <source>
        <dbReference type="EMBL" id="CAA9247801.1"/>
    </source>
</evidence>
<dbReference type="EMBL" id="CADCTQ010000164">
    <property type="protein sequence ID" value="CAA9247801.1"/>
    <property type="molecule type" value="Genomic_DNA"/>
</dbReference>
<dbReference type="AlphaFoldDB" id="A0A6J4IDE0"/>
<proteinExistence type="predicted"/>
<dbReference type="PROSITE" id="PS50110">
    <property type="entry name" value="RESPONSE_REGULATORY"/>
    <property type="match status" value="1"/>
</dbReference>
<keyword evidence="1" id="KW-0597">Phosphoprotein</keyword>
<reference evidence="3" key="1">
    <citation type="submission" date="2020-02" db="EMBL/GenBank/DDBJ databases">
        <authorList>
            <person name="Meier V. D."/>
        </authorList>
    </citation>
    <scope>NUCLEOTIDE SEQUENCE</scope>
    <source>
        <strain evidence="3">AVDCRST_MAG56</strain>
    </source>
</reference>
<dbReference type="SUPFAM" id="SSF52172">
    <property type="entry name" value="CheY-like"/>
    <property type="match status" value="1"/>
</dbReference>
<dbReference type="InterPro" id="IPR001789">
    <property type="entry name" value="Sig_transdc_resp-reg_receiver"/>
</dbReference>
<gene>
    <name evidence="3" type="ORF">AVDCRST_MAG56-1776</name>
</gene>
<dbReference type="GO" id="GO:0000160">
    <property type="term" value="P:phosphorelay signal transduction system"/>
    <property type="evidence" value="ECO:0007669"/>
    <property type="project" value="InterPro"/>
</dbReference>